<dbReference type="RefSeq" id="WP_349218712.1">
    <property type="nucleotide sequence ID" value="NZ_JBBMFD010000006.1"/>
</dbReference>
<comment type="caution">
    <text evidence="3">The sequence shown here is derived from an EMBL/GenBank/DDBJ whole genome shotgun (WGS) entry which is preliminary data.</text>
</comment>
<feature type="domain" description="DUF6199" evidence="2">
    <location>
        <begin position="7"/>
        <end position="65"/>
    </location>
</feature>
<evidence type="ECO:0000313" key="4">
    <source>
        <dbReference type="Proteomes" id="UP001489509"/>
    </source>
</evidence>
<keyword evidence="1" id="KW-1133">Transmembrane helix</keyword>
<evidence type="ECO:0000259" key="2">
    <source>
        <dbReference type="Pfam" id="PF19701"/>
    </source>
</evidence>
<keyword evidence="4" id="KW-1185">Reference proteome</keyword>
<gene>
    <name evidence="3" type="ORF">WMO26_05415</name>
</gene>
<evidence type="ECO:0000313" key="3">
    <source>
        <dbReference type="EMBL" id="MEQ2440263.1"/>
    </source>
</evidence>
<dbReference type="EMBL" id="JBBMFD010000006">
    <property type="protein sequence ID" value="MEQ2440263.1"/>
    <property type="molecule type" value="Genomic_DNA"/>
</dbReference>
<feature type="transmembrane region" description="Helical" evidence="1">
    <location>
        <begin position="51"/>
        <end position="69"/>
    </location>
</feature>
<dbReference type="InterPro" id="IPR045679">
    <property type="entry name" value="DUF6199"/>
</dbReference>
<dbReference type="Pfam" id="PF19701">
    <property type="entry name" value="DUF6199"/>
    <property type="match status" value="1"/>
</dbReference>
<sequence length="70" mass="8097">MGWSIALGIICILIGLFLFLKPQWFWAVTERWKSYRAEEPSDWYRMSTKAGGVLFMAMGIVFALLPLVLR</sequence>
<accession>A0ABV1E2J8</accession>
<name>A0ABV1E2J8_9FIRM</name>
<reference evidence="3 4" key="1">
    <citation type="submission" date="2024-03" db="EMBL/GenBank/DDBJ databases">
        <title>Human intestinal bacterial collection.</title>
        <authorList>
            <person name="Pauvert C."/>
            <person name="Hitch T.C.A."/>
            <person name="Clavel T."/>
        </authorList>
    </citation>
    <scope>NUCLEOTIDE SEQUENCE [LARGE SCALE GENOMIC DNA]</scope>
    <source>
        <strain evidence="3 4">CLA-JM-H44</strain>
    </source>
</reference>
<organism evidence="3 4">
    <name type="scientific">Solibaculum intestinale</name>
    <dbReference type="NCBI Taxonomy" id="3133165"/>
    <lineage>
        <taxon>Bacteria</taxon>
        <taxon>Bacillati</taxon>
        <taxon>Bacillota</taxon>
        <taxon>Clostridia</taxon>
        <taxon>Eubacteriales</taxon>
        <taxon>Oscillospiraceae</taxon>
        <taxon>Solibaculum</taxon>
    </lineage>
</organism>
<proteinExistence type="predicted"/>
<keyword evidence="1" id="KW-0472">Membrane</keyword>
<dbReference type="Proteomes" id="UP001489509">
    <property type="component" value="Unassembled WGS sequence"/>
</dbReference>
<keyword evidence="1" id="KW-0812">Transmembrane</keyword>
<evidence type="ECO:0000256" key="1">
    <source>
        <dbReference type="SAM" id="Phobius"/>
    </source>
</evidence>
<protein>
    <submittedName>
        <fullName evidence="3">DUF6199 family natural product biosynthesis protein</fullName>
    </submittedName>
</protein>